<dbReference type="AlphaFoldDB" id="X0VNA2"/>
<name>X0VNA2_9ZZZZ</name>
<proteinExistence type="predicted"/>
<feature type="non-terminal residue" evidence="1">
    <location>
        <position position="1"/>
    </location>
</feature>
<dbReference type="EMBL" id="BARS01032896">
    <property type="protein sequence ID" value="GAG19730.1"/>
    <property type="molecule type" value="Genomic_DNA"/>
</dbReference>
<comment type="caution">
    <text evidence="1">The sequence shown here is derived from an EMBL/GenBank/DDBJ whole genome shotgun (WGS) entry which is preliminary data.</text>
</comment>
<sequence>SERFTVEEQAFQKLSFDTNGEPDWGEIDTGDRIDKVFCRDCGHEIPKKKWLPILDHYICKTCDFCHEFLIEDKDDIDHRICKKCWNVIEKKFVIEEMLLEDKVKD</sequence>
<evidence type="ECO:0000313" key="1">
    <source>
        <dbReference type="EMBL" id="GAG19730.1"/>
    </source>
</evidence>
<reference evidence="1" key="1">
    <citation type="journal article" date="2014" name="Front. Microbiol.">
        <title>High frequency of phylogenetically diverse reductive dehalogenase-homologous genes in deep subseafloor sedimentary metagenomes.</title>
        <authorList>
            <person name="Kawai M."/>
            <person name="Futagami T."/>
            <person name="Toyoda A."/>
            <person name="Takaki Y."/>
            <person name="Nishi S."/>
            <person name="Hori S."/>
            <person name="Arai W."/>
            <person name="Tsubouchi T."/>
            <person name="Morono Y."/>
            <person name="Uchiyama I."/>
            <person name="Ito T."/>
            <person name="Fujiyama A."/>
            <person name="Inagaki F."/>
            <person name="Takami H."/>
        </authorList>
    </citation>
    <scope>NUCLEOTIDE SEQUENCE</scope>
    <source>
        <strain evidence="1">Expedition CK06-06</strain>
    </source>
</reference>
<accession>X0VNA2</accession>
<organism evidence="1">
    <name type="scientific">marine sediment metagenome</name>
    <dbReference type="NCBI Taxonomy" id="412755"/>
    <lineage>
        <taxon>unclassified sequences</taxon>
        <taxon>metagenomes</taxon>
        <taxon>ecological metagenomes</taxon>
    </lineage>
</organism>
<gene>
    <name evidence="1" type="ORF">S01H1_51009</name>
</gene>
<protein>
    <submittedName>
        <fullName evidence="1">Uncharacterized protein</fullName>
    </submittedName>
</protein>